<protein>
    <submittedName>
        <fullName evidence="7">Glycerophosphodiester phosphodiesterase</fullName>
    </submittedName>
</protein>
<feature type="compositionally biased region" description="Basic and acidic residues" evidence="3">
    <location>
        <begin position="523"/>
        <end position="534"/>
    </location>
</feature>
<dbReference type="InterPro" id="IPR030395">
    <property type="entry name" value="GP_PDE_dom"/>
</dbReference>
<evidence type="ECO:0000256" key="4">
    <source>
        <dbReference type="SAM" id="Phobius"/>
    </source>
</evidence>
<feature type="chain" id="PRO_5040241703" evidence="5">
    <location>
        <begin position="20"/>
        <end position="830"/>
    </location>
</feature>
<evidence type="ECO:0000259" key="6">
    <source>
        <dbReference type="PROSITE" id="PS51704"/>
    </source>
</evidence>
<gene>
    <name evidence="7" type="ORF">KCU98_g3930</name>
</gene>
<feature type="signal peptide" evidence="5">
    <location>
        <begin position="1"/>
        <end position="19"/>
    </location>
</feature>
<keyword evidence="2" id="KW-0175">Coiled coil</keyword>
<dbReference type="InterPro" id="IPR017946">
    <property type="entry name" value="PLC-like_Pdiesterase_TIM-brl"/>
</dbReference>
<keyword evidence="5" id="KW-0732">Signal</keyword>
<feature type="coiled-coil region" evidence="2">
    <location>
        <begin position="672"/>
        <end position="699"/>
    </location>
</feature>
<dbReference type="InterPro" id="IPR015943">
    <property type="entry name" value="WD40/YVTN_repeat-like_dom_sf"/>
</dbReference>
<dbReference type="InterPro" id="IPR036322">
    <property type="entry name" value="WD40_repeat_dom_sf"/>
</dbReference>
<evidence type="ECO:0000256" key="3">
    <source>
        <dbReference type="SAM" id="MobiDB-lite"/>
    </source>
</evidence>
<keyword evidence="8" id="KW-1185">Reference proteome</keyword>
<dbReference type="EMBL" id="JAHFXS010000294">
    <property type="protein sequence ID" value="KAG9986596.1"/>
    <property type="molecule type" value="Genomic_DNA"/>
</dbReference>
<name>A0A9P8G0Z5_AURME</name>
<sequence length="830" mass="92083">MIPTISFVTSLAAINVVHAMPFTIPYLDKTGRVEVQGHRGGLGMRSEESLWAFAHALEIGVDVLEMDTVFTKDGVPVIWHDHWIYPTKCTGDYVGQYIANLTLEQVKSLDCSLQLAAHPQQELHPGTTIATLEEVLELVDCYGDKGVTINLETKLSPTAPNETLSVNTYITDLMPILEKHGFESRTSIQSFDWRTLIGIHAAYPTVPIVALLDETTVVPDKTNQTYPWLKNSKYPWLGGLDLDNFSGDWVAAAHSIGSSILSPNHGTGNSSDATVNSPLYKPLTTKDVVDRAHALGMQVIPWTVDAEVTISKLLDDGVDAIISNYPERVITLLASLNNGIGIPAQIRARNGTLISTGKNGALTFWDKSWLGEDHTVLAHDSIIVALYMADTDLFTGGMDGVVKKWNLQSGNLIQEMSTRYKNLHGIVVDQQVVIAVSTGDAHTALELDILFLFSVILAVTYCVGLFLWLQRIDDCLFFKAIAHSFYTVNSYIGYARDKDDPSQDDSPTSTHNNQVIGYEEDDHNDKNHNERSVTTEHQYSVCGKALQTSQRASSFDIGSNSTMTINKDTVPGNKLLSHAESVLISLAECLELNVAELTQTEADDMLFELRALRLTVGSRVPLFIQQSNLPVDAFDADAWYGEACLLDALIWLLKKSFPGRGESEPDISYCDQNKENKEKKSLEQKCDEQEHGEEVLQQENPDLMSTQSLQSIVEFYGLYNRLSDLSVPEVDALVVKLREHRKKLVNKRADAIVGSLWGGKQYMLEVKALWDASIGLVDGIMAVTRQYNLSSESPAREPIDNGIPDSPSTSEMRFFSLFRHDNPRERRNST</sequence>
<feature type="region of interest" description="Disordered" evidence="3">
    <location>
        <begin position="791"/>
        <end position="810"/>
    </location>
</feature>
<organism evidence="7 8">
    <name type="scientific">Aureobasidium melanogenum</name>
    <name type="common">Aureobasidium pullulans var. melanogenum</name>
    <dbReference type="NCBI Taxonomy" id="46634"/>
    <lineage>
        <taxon>Eukaryota</taxon>
        <taxon>Fungi</taxon>
        <taxon>Dikarya</taxon>
        <taxon>Ascomycota</taxon>
        <taxon>Pezizomycotina</taxon>
        <taxon>Dothideomycetes</taxon>
        <taxon>Dothideomycetidae</taxon>
        <taxon>Dothideales</taxon>
        <taxon>Saccotheciaceae</taxon>
        <taxon>Aureobasidium</taxon>
    </lineage>
</organism>
<dbReference type="Pfam" id="PF03009">
    <property type="entry name" value="GDPD"/>
    <property type="match status" value="1"/>
</dbReference>
<keyword evidence="4" id="KW-0472">Membrane</keyword>
<dbReference type="PANTHER" id="PTHR46211:SF14">
    <property type="entry name" value="GLYCEROPHOSPHODIESTER PHOSPHODIESTERASE"/>
    <property type="match status" value="1"/>
</dbReference>
<feature type="repeat" description="WD" evidence="1">
    <location>
        <begin position="376"/>
        <end position="415"/>
    </location>
</feature>
<keyword evidence="4" id="KW-0812">Transmembrane</keyword>
<evidence type="ECO:0000256" key="5">
    <source>
        <dbReference type="SAM" id="SignalP"/>
    </source>
</evidence>
<proteinExistence type="predicted"/>
<keyword evidence="4" id="KW-1133">Transmembrane helix</keyword>
<dbReference type="GO" id="GO:0008081">
    <property type="term" value="F:phosphoric diester hydrolase activity"/>
    <property type="evidence" value="ECO:0007669"/>
    <property type="project" value="InterPro"/>
</dbReference>
<feature type="transmembrane region" description="Helical" evidence="4">
    <location>
        <begin position="449"/>
        <end position="469"/>
    </location>
</feature>
<feature type="non-terminal residue" evidence="7">
    <location>
        <position position="1"/>
    </location>
</feature>
<dbReference type="SUPFAM" id="SSF50978">
    <property type="entry name" value="WD40 repeat-like"/>
    <property type="match status" value="1"/>
</dbReference>
<dbReference type="Gene3D" id="2.130.10.10">
    <property type="entry name" value="YVTN repeat-like/Quinoprotein amine dehydrogenase"/>
    <property type="match status" value="1"/>
</dbReference>
<keyword evidence="1" id="KW-0853">WD repeat</keyword>
<accession>A0A9P8G0Z5</accession>
<dbReference type="SUPFAM" id="SSF51695">
    <property type="entry name" value="PLC-like phosphodiesterases"/>
    <property type="match status" value="1"/>
</dbReference>
<dbReference type="AlphaFoldDB" id="A0A9P8G0Z5"/>
<dbReference type="InterPro" id="IPR001680">
    <property type="entry name" value="WD40_rpt"/>
</dbReference>
<evidence type="ECO:0000256" key="2">
    <source>
        <dbReference type="SAM" id="Coils"/>
    </source>
</evidence>
<dbReference type="PANTHER" id="PTHR46211">
    <property type="entry name" value="GLYCEROPHOSPHORYL DIESTER PHOSPHODIESTERASE"/>
    <property type="match status" value="1"/>
</dbReference>
<dbReference type="Gene3D" id="3.20.20.190">
    <property type="entry name" value="Phosphatidylinositol (PI) phosphodiesterase"/>
    <property type="match status" value="1"/>
</dbReference>
<evidence type="ECO:0000313" key="7">
    <source>
        <dbReference type="EMBL" id="KAG9986596.1"/>
    </source>
</evidence>
<feature type="domain" description="GP-PDE" evidence="6">
    <location>
        <begin position="33"/>
        <end position="333"/>
    </location>
</feature>
<evidence type="ECO:0000313" key="8">
    <source>
        <dbReference type="Proteomes" id="UP000729357"/>
    </source>
</evidence>
<dbReference type="PROSITE" id="PS50082">
    <property type="entry name" value="WD_REPEATS_2"/>
    <property type="match status" value="1"/>
</dbReference>
<reference evidence="7" key="1">
    <citation type="journal article" date="2021" name="J Fungi (Basel)">
        <title>Virulence traits and population genomics of the black yeast Aureobasidium melanogenum.</title>
        <authorList>
            <person name="Cernosa A."/>
            <person name="Sun X."/>
            <person name="Gostincar C."/>
            <person name="Fang C."/>
            <person name="Gunde-Cimerman N."/>
            <person name="Song Z."/>
        </authorList>
    </citation>
    <scope>NUCLEOTIDE SEQUENCE</scope>
    <source>
        <strain evidence="7">EXF-9298</strain>
    </source>
</reference>
<reference evidence="7" key="2">
    <citation type="submission" date="2021-08" db="EMBL/GenBank/DDBJ databases">
        <authorList>
            <person name="Gostincar C."/>
            <person name="Sun X."/>
            <person name="Song Z."/>
            <person name="Gunde-Cimerman N."/>
        </authorList>
    </citation>
    <scope>NUCLEOTIDE SEQUENCE</scope>
    <source>
        <strain evidence="7">EXF-9298</strain>
    </source>
</reference>
<evidence type="ECO:0000256" key="1">
    <source>
        <dbReference type="PROSITE-ProRule" id="PRU00221"/>
    </source>
</evidence>
<dbReference type="PROSITE" id="PS51704">
    <property type="entry name" value="GP_PDE"/>
    <property type="match status" value="1"/>
</dbReference>
<comment type="caution">
    <text evidence="7">The sequence shown here is derived from an EMBL/GenBank/DDBJ whole genome shotgun (WGS) entry which is preliminary data.</text>
</comment>
<feature type="region of interest" description="Disordered" evidence="3">
    <location>
        <begin position="498"/>
        <end position="537"/>
    </location>
</feature>
<dbReference type="GO" id="GO:0006629">
    <property type="term" value="P:lipid metabolic process"/>
    <property type="evidence" value="ECO:0007669"/>
    <property type="project" value="InterPro"/>
</dbReference>
<dbReference type="Proteomes" id="UP000729357">
    <property type="component" value="Unassembled WGS sequence"/>
</dbReference>